<dbReference type="Pfam" id="PF21208">
    <property type="entry name" value="euk_SelB_III"/>
    <property type="match status" value="1"/>
</dbReference>
<accession>A0ABN7BBY1</accession>
<dbReference type="InterPro" id="IPR004161">
    <property type="entry name" value="EFTu-like_2"/>
</dbReference>
<dbReference type="InterPro" id="IPR009000">
    <property type="entry name" value="Transl_B-barrel_sf"/>
</dbReference>
<dbReference type="CDD" id="cd04094">
    <property type="entry name" value="eSelB_III"/>
    <property type="match status" value="1"/>
</dbReference>
<dbReference type="InterPro" id="IPR005225">
    <property type="entry name" value="Small_GTP-bd"/>
</dbReference>
<evidence type="ECO:0000313" key="2">
    <source>
        <dbReference type="EMBL" id="BET00328.1"/>
    </source>
</evidence>
<sequence>MTIVNVNVGLLGHVDSGKTSLAKALSSIKSTACFDKHPQSQERGITIDLGFSSFSLGLVESFCEQGIEGDVQVTLVDCPGHASLIRKIIGGAQIIDFMLLVIDVNKGIQTQTAECLVIAELLNKNLLIVLNKIDLLSDEKRVPMIEKVEKKIRSGLKGTRYHLAPMVAISANPKNADSPEGIVELIDALKKMITVPKRELEKPMVLAVDHCFSIKGKGTILTGTVIQGRLSVNSTVEIPHLKISKKVKSIQMFKKDVPTASAGDRVGVGVTHFDSKLLETGVASEPGYFGMTYAVIVDVRKVMYFKFKISSGSKYHISVGHDTVIGKVTLFKAIGNERLDEFSLDKHYEYVEELVSPAQDGDQLESTMALLELEQEIPTVEGDLFIASKLDVDINKPCCRIAFHGHILKRTVDKNYADTFLPKLSIYKWKEKEGLIDRVVNNREIIVTSLFKKETQMHPFLNLRVRLTTGENGVIKSTFGAGGKVKVELDTDLNEETKQRFTKKTRQNDSAPKEIVKVQLKFKKYLYNSNKTVKQ</sequence>
<dbReference type="CDD" id="cd01889">
    <property type="entry name" value="SelB_euk"/>
    <property type="match status" value="1"/>
</dbReference>
<dbReference type="PANTHER" id="PTHR43721">
    <property type="entry name" value="ELONGATION FACTOR TU-RELATED"/>
    <property type="match status" value="1"/>
</dbReference>
<keyword evidence="3" id="KW-1185">Reference proteome</keyword>
<dbReference type="Gene3D" id="3.40.50.300">
    <property type="entry name" value="P-loop containing nucleotide triphosphate hydrolases"/>
    <property type="match status" value="1"/>
</dbReference>
<dbReference type="InterPro" id="IPR049394">
    <property type="entry name" value="eEFSec_C"/>
</dbReference>
<dbReference type="Pfam" id="PF03144">
    <property type="entry name" value="GTP_EFTU_D2"/>
    <property type="match status" value="1"/>
</dbReference>
<dbReference type="InterPro" id="IPR049393">
    <property type="entry name" value="eEFSec_III"/>
</dbReference>
<evidence type="ECO:0000313" key="3">
    <source>
        <dbReference type="Proteomes" id="UP001307889"/>
    </source>
</evidence>
<dbReference type="Pfam" id="PF21131">
    <property type="entry name" value="eEFSec_4th"/>
    <property type="match status" value="1"/>
</dbReference>
<name>A0ABN7BBY1_9HEMI</name>
<dbReference type="Pfam" id="PF00009">
    <property type="entry name" value="GTP_EFTU"/>
    <property type="match status" value="1"/>
</dbReference>
<feature type="domain" description="Tr-type G" evidence="1">
    <location>
        <begin position="3"/>
        <end position="197"/>
    </location>
</feature>
<protein>
    <recommendedName>
        <fullName evidence="1">Tr-type G domain-containing protein</fullName>
    </recommendedName>
</protein>
<dbReference type="InterPro" id="IPR000795">
    <property type="entry name" value="T_Tr_GTP-bd_dom"/>
</dbReference>
<dbReference type="InterPro" id="IPR050055">
    <property type="entry name" value="EF-Tu_GTPase"/>
</dbReference>
<dbReference type="PRINTS" id="PR00315">
    <property type="entry name" value="ELONGATNFCT"/>
</dbReference>
<dbReference type="Gene3D" id="2.40.30.10">
    <property type="entry name" value="Translation factors"/>
    <property type="match status" value="2"/>
</dbReference>
<evidence type="ECO:0000259" key="1">
    <source>
        <dbReference type="PROSITE" id="PS51722"/>
    </source>
</evidence>
<dbReference type="InterPro" id="IPR027417">
    <property type="entry name" value="P-loop_NTPase"/>
</dbReference>
<dbReference type="SUPFAM" id="SSF52540">
    <property type="entry name" value="P-loop containing nucleoside triphosphate hydrolases"/>
    <property type="match status" value="1"/>
</dbReference>
<dbReference type="Proteomes" id="UP001307889">
    <property type="component" value="Chromosome 11"/>
</dbReference>
<gene>
    <name evidence="2" type="ORF">NTJ_13144</name>
</gene>
<organism evidence="2 3">
    <name type="scientific">Nesidiocoris tenuis</name>
    <dbReference type="NCBI Taxonomy" id="355587"/>
    <lineage>
        <taxon>Eukaryota</taxon>
        <taxon>Metazoa</taxon>
        <taxon>Ecdysozoa</taxon>
        <taxon>Arthropoda</taxon>
        <taxon>Hexapoda</taxon>
        <taxon>Insecta</taxon>
        <taxon>Pterygota</taxon>
        <taxon>Neoptera</taxon>
        <taxon>Paraneoptera</taxon>
        <taxon>Hemiptera</taxon>
        <taxon>Heteroptera</taxon>
        <taxon>Panheteroptera</taxon>
        <taxon>Cimicomorpha</taxon>
        <taxon>Miridae</taxon>
        <taxon>Dicyphina</taxon>
        <taxon>Nesidiocoris</taxon>
    </lineage>
</organism>
<dbReference type="CDD" id="cd03696">
    <property type="entry name" value="SelB_II"/>
    <property type="match status" value="1"/>
</dbReference>
<reference evidence="2 3" key="1">
    <citation type="submission" date="2023-09" db="EMBL/GenBank/DDBJ databases">
        <title>Nesidiocoris tenuis whole genome shotgun sequence.</title>
        <authorList>
            <person name="Shibata T."/>
            <person name="Shimoda M."/>
            <person name="Kobayashi T."/>
            <person name="Uehara T."/>
        </authorList>
    </citation>
    <scope>NUCLEOTIDE SEQUENCE [LARGE SCALE GENOMIC DNA]</scope>
    <source>
        <strain evidence="2 3">Japan</strain>
    </source>
</reference>
<proteinExistence type="predicted"/>
<dbReference type="EMBL" id="AP028919">
    <property type="protein sequence ID" value="BET00328.1"/>
    <property type="molecule type" value="Genomic_DNA"/>
</dbReference>
<dbReference type="SUPFAM" id="SSF50447">
    <property type="entry name" value="Translation proteins"/>
    <property type="match status" value="1"/>
</dbReference>
<dbReference type="NCBIfam" id="TIGR00231">
    <property type="entry name" value="small_GTP"/>
    <property type="match status" value="1"/>
</dbReference>
<dbReference type="PROSITE" id="PS51722">
    <property type="entry name" value="G_TR_2"/>
    <property type="match status" value="1"/>
</dbReference>
<dbReference type="PANTHER" id="PTHR43721:SF11">
    <property type="entry name" value="SELENOCYSTEINE-SPECIFIC ELONGATION FACTOR"/>
    <property type="match status" value="1"/>
</dbReference>